<accession>A0ABS4GUI4</accession>
<keyword evidence="2" id="KW-0067">ATP-binding</keyword>
<comment type="caution">
    <text evidence="7">The sequence shown here is derived from an EMBL/GenBank/DDBJ whole genome shotgun (WGS) entry which is preliminary data.</text>
</comment>
<dbReference type="Gene3D" id="1.10.10.60">
    <property type="entry name" value="Homeodomain-like"/>
    <property type="match status" value="1"/>
</dbReference>
<dbReference type="Pfam" id="PF25601">
    <property type="entry name" value="AAA_lid_14"/>
    <property type="match status" value="1"/>
</dbReference>
<protein>
    <submittedName>
        <fullName evidence="7">Transcriptional regulator with PAS, ATPase and Fis domain</fullName>
    </submittedName>
</protein>
<keyword evidence="4" id="KW-0238">DNA-binding</keyword>
<dbReference type="InterPro" id="IPR003593">
    <property type="entry name" value="AAA+_ATPase"/>
</dbReference>
<dbReference type="Gene3D" id="3.40.50.300">
    <property type="entry name" value="P-loop containing nucleotide triphosphate hydrolases"/>
    <property type="match status" value="1"/>
</dbReference>
<evidence type="ECO:0000256" key="5">
    <source>
        <dbReference type="ARBA" id="ARBA00023163"/>
    </source>
</evidence>
<reference evidence="7 8" key="1">
    <citation type="submission" date="2021-03" db="EMBL/GenBank/DDBJ databases">
        <title>Genomic Encyclopedia of Type Strains, Phase IV (KMG-IV): sequencing the most valuable type-strain genomes for metagenomic binning, comparative biology and taxonomic classification.</title>
        <authorList>
            <person name="Goeker M."/>
        </authorList>
    </citation>
    <scope>NUCLEOTIDE SEQUENCE [LARGE SCALE GENOMIC DNA]</scope>
    <source>
        <strain evidence="7 8">DSM 24738</strain>
    </source>
</reference>
<gene>
    <name evidence="7" type="ORF">J2Z37_003926</name>
</gene>
<evidence type="ECO:0000313" key="7">
    <source>
        <dbReference type="EMBL" id="MBP1933909.1"/>
    </source>
</evidence>
<dbReference type="Gene3D" id="1.10.8.60">
    <property type="match status" value="1"/>
</dbReference>
<dbReference type="PANTHER" id="PTHR32071:SF57">
    <property type="entry name" value="C4-DICARBOXYLATE TRANSPORT TRANSCRIPTIONAL REGULATORY PROTEIN DCTD"/>
    <property type="match status" value="1"/>
</dbReference>
<sequence length="642" mass="73349">MDCKIAVLGYKNFIELARDLFKDINQNVTIDFYETLLEENLEHLPKLEKNGTDIIISGRANKALMASKTHIPVIAFEITLIDILSAIKKSIPISKHIAIVLANFEELEYDLSILQDLLDIELNFIAYETKNDLQEKLQPFTKTEGVVIGTSIAMNIADEFGLKSILVYSENSVLRSIERALEIIHFKREEEQQHQKFKAIIHSVSDGIIATNDRNEITIINDSAWNLLRNPKEKSAIHKLSDFLPAQTLQELTTDEYNFQDKMIKLEKTTLNTNRTSILVKGKKAGNVFTFQDITKIKKIEQKYRLENEGKGLVAKNHFADMIGSSPLMKQIIVRAKRFAGTDSTILITGETGTGKEILAQSIHNFSNRKSFPFVAINCAALPETLLESELFGYEDGAFTGAAKKGKKGLFELAHNGTVFLDEINSVSLHFQARLLRVVQEREIVRIGGGRVIPIDVRIIAASNQDLMKLVASNAFRADLFYRLNLLKINLPPLRNRKEDIIPLARQFILGRNKELYHFIEPYFESLFHGLLDYSFPGNIRELFNILERFVILCDLDHGNTFEYYKDLVSECMDDYSELLIHHEEKIEFPLKDNYKDSLMEAERSMIRKYMQMVGGDKTVLSEKLGMGRTTLYRKLKELNIN</sequence>
<dbReference type="PROSITE" id="PS00675">
    <property type="entry name" value="SIGMA54_INTERACT_1"/>
    <property type="match status" value="1"/>
</dbReference>
<dbReference type="InterPro" id="IPR002197">
    <property type="entry name" value="HTH_Fis"/>
</dbReference>
<evidence type="ECO:0000313" key="8">
    <source>
        <dbReference type="Proteomes" id="UP001519343"/>
    </source>
</evidence>
<dbReference type="InterPro" id="IPR027417">
    <property type="entry name" value="P-loop_NTPase"/>
</dbReference>
<evidence type="ECO:0000256" key="1">
    <source>
        <dbReference type="ARBA" id="ARBA00022741"/>
    </source>
</evidence>
<keyword evidence="1" id="KW-0547">Nucleotide-binding</keyword>
<dbReference type="EMBL" id="JAGGKT010000014">
    <property type="protein sequence ID" value="MBP1933909.1"/>
    <property type="molecule type" value="Genomic_DNA"/>
</dbReference>
<dbReference type="RefSeq" id="WP_209811922.1">
    <property type="nucleotide sequence ID" value="NZ_JAGGKT010000014.1"/>
</dbReference>
<dbReference type="SMART" id="SM00382">
    <property type="entry name" value="AAA"/>
    <property type="match status" value="1"/>
</dbReference>
<dbReference type="InterPro" id="IPR058031">
    <property type="entry name" value="AAA_lid_NorR"/>
</dbReference>
<dbReference type="SUPFAM" id="SSF159800">
    <property type="entry name" value="PrpR receptor domain-like"/>
    <property type="match status" value="1"/>
</dbReference>
<organism evidence="7 8">
    <name type="scientific">Ammoniphilus resinae</name>
    <dbReference type="NCBI Taxonomy" id="861532"/>
    <lineage>
        <taxon>Bacteria</taxon>
        <taxon>Bacillati</taxon>
        <taxon>Bacillota</taxon>
        <taxon>Bacilli</taxon>
        <taxon>Bacillales</taxon>
        <taxon>Paenibacillaceae</taxon>
        <taxon>Aneurinibacillus group</taxon>
        <taxon>Ammoniphilus</taxon>
    </lineage>
</organism>
<dbReference type="PROSITE" id="PS00676">
    <property type="entry name" value="SIGMA54_INTERACT_2"/>
    <property type="match status" value="1"/>
</dbReference>
<dbReference type="InterPro" id="IPR025943">
    <property type="entry name" value="Sigma_54_int_dom_ATP-bd_2"/>
</dbReference>
<keyword evidence="3" id="KW-0805">Transcription regulation</keyword>
<dbReference type="Pfam" id="PF06506">
    <property type="entry name" value="PrpR_N"/>
    <property type="match status" value="1"/>
</dbReference>
<keyword evidence="8" id="KW-1185">Reference proteome</keyword>
<dbReference type="InterPro" id="IPR025944">
    <property type="entry name" value="Sigma_54_int_dom_CS"/>
</dbReference>
<dbReference type="Gene3D" id="3.30.450.20">
    <property type="entry name" value="PAS domain"/>
    <property type="match status" value="1"/>
</dbReference>
<evidence type="ECO:0000256" key="2">
    <source>
        <dbReference type="ARBA" id="ARBA00022840"/>
    </source>
</evidence>
<evidence type="ECO:0000256" key="3">
    <source>
        <dbReference type="ARBA" id="ARBA00023015"/>
    </source>
</evidence>
<feature type="domain" description="Sigma-54 factor interaction" evidence="6">
    <location>
        <begin position="322"/>
        <end position="552"/>
    </location>
</feature>
<dbReference type="PROSITE" id="PS00688">
    <property type="entry name" value="SIGMA54_INTERACT_3"/>
    <property type="match status" value="1"/>
</dbReference>
<dbReference type="Gene3D" id="3.40.50.2300">
    <property type="match status" value="1"/>
</dbReference>
<dbReference type="InterPro" id="IPR010524">
    <property type="entry name" value="Sig_transdc_resp-reg_PrpR_N"/>
</dbReference>
<dbReference type="InterPro" id="IPR002078">
    <property type="entry name" value="Sigma_54_int"/>
</dbReference>
<dbReference type="Pfam" id="PF02954">
    <property type="entry name" value="HTH_8"/>
    <property type="match status" value="1"/>
</dbReference>
<dbReference type="SUPFAM" id="SSF46689">
    <property type="entry name" value="Homeodomain-like"/>
    <property type="match status" value="1"/>
</dbReference>
<dbReference type="PANTHER" id="PTHR32071">
    <property type="entry name" value="TRANSCRIPTIONAL REGULATORY PROTEIN"/>
    <property type="match status" value="1"/>
</dbReference>
<evidence type="ECO:0000256" key="4">
    <source>
        <dbReference type="ARBA" id="ARBA00023125"/>
    </source>
</evidence>
<dbReference type="PROSITE" id="PS50045">
    <property type="entry name" value="SIGMA54_INTERACT_4"/>
    <property type="match status" value="1"/>
</dbReference>
<dbReference type="SUPFAM" id="SSF52540">
    <property type="entry name" value="P-loop containing nucleoside triphosphate hydrolases"/>
    <property type="match status" value="1"/>
</dbReference>
<dbReference type="Pfam" id="PF00158">
    <property type="entry name" value="Sigma54_activat"/>
    <property type="match status" value="1"/>
</dbReference>
<dbReference type="InterPro" id="IPR025662">
    <property type="entry name" value="Sigma_54_int_dom_ATP-bd_1"/>
</dbReference>
<dbReference type="InterPro" id="IPR009057">
    <property type="entry name" value="Homeodomain-like_sf"/>
</dbReference>
<keyword evidence="5" id="KW-0804">Transcription</keyword>
<dbReference type="Proteomes" id="UP001519343">
    <property type="component" value="Unassembled WGS sequence"/>
</dbReference>
<dbReference type="Gene3D" id="3.40.50.10660">
    <property type="entry name" value="PrpR receptor domain-like"/>
    <property type="match status" value="1"/>
</dbReference>
<dbReference type="CDD" id="cd00009">
    <property type="entry name" value="AAA"/>
    <property type="match status" value="1"/>
</dbReference>
<proteinExistence type="predicted"/>
<name>A0ABS4GUI4_9BACL</name>
<evidence type="ECO:0000259" key="6">
    <source>
        <dbReference type="PROSITE" id="PS50045"/>
    </source>
</evidence>